<protein>
    <submittedName>
        <fullName evidence="1">Uncharacterized protein</fullName>
    </submittedName>
</protein>
<reference evidence="1 2" key="1">
    <citation type="journal article" date="2016" name="Int. J. Syst. Evol. Microbiol.">
        <title>Descriptions of Anaerotaenia torta gen. nov., sp. nov. and Anaerocolumna cellulosilytica gen. nov., sp. nov. isolated from a methanogenic reactor of cattle waste.</title>
        <authorList>
            <person name="Uek A."/>
            <person name="Ohtaki Y."/>
            <person name="Kaku N."/>
            <person name="Ueki K."/>
        </authorList>
    </citation>
    <scope>NUCLEOTIDE SEQUENCE [LARGE SCALE GENOMIC DNA]</scope>
    <source>
        <strain evidence="1 2">SN021</strain>
    </source>
</reference>
<dbReference type="EMBL" id="AP023367">
    <property type="protein sequence ID" value="BCJ96533.1"/>
    <property type="molecule type" value="Genomic_DNA"/>
</dbReference>
<dbReference type="Proteomes" id="UP000515561">
    <property type="component" value="Chromosome"/>
</dbReference>
<gene>
    <name evidence="1" type="ORF">acsn021_41020</name>
</gene>
<evidence type="ECO:0000313" key="1">
    <source>
        <dbReference type="EMBL" id="BCJ96533.1"/>
    </source>
</evidence>
<proteinExistence type="predicted"/>
<name>A0A6S6QZA3_9FIRM</name>
<dbReference type="AlphaFoldDB" id="A0A6S6QZA3"/>
<dbReference type="KEGG" id="acel:acsn021_41020"/>
<sequence length="176" mass="20544">MIEIISRWSKKSLSQVINLLSGAFIMILFINHYTVIDIRLDFLSFISVDYANLSESIIMWIFAILLFHSIIFKTIRYIVNKCFSFNTEQNEFKYYNILILIQTSEDVLDLTVSIYGFVFLLAIRSIYVNTEIFYTTPLALLTYSGIILRFVESVVVHFYLSNLSIVNKFKKNNGLD</sequence>
<dbReference type="RefSeq" id="WP_184094888.1">
    <property type="nucleotide sequence ID" value="NZ_AP023367.1"/>
</dbReference>
<keyword evidence="2" id="KW-1185">Reference proteome</keyword>
<organism evidence="1 2">
    <name type="scientific">Anaerocolumna cellulosilytica</name>
    <dbReference type="NCBI Taxonomy" id="433286"/>
    <lineage>
        <taxon>Bacteria</taxon>
        <taxon>Bacillati</taxon>
        <taxon>Bacillota</taxon>
        <taxon>Clostridia</taxon>
        <taxon>Lachnospirales</taxon>
        <taxon>Lachnospiraceae</taxon>
        <taxon>Anaerocolumna</taxon>
    </lineage>
</organism>
<accession>A0A6S6QZA3</accession>
<evidence type="ECO:0000313" key="2">
    <source>
        <dbReference type="Proteomes" id="UP000515561"/>
    </source>
</evidence>